<dbReference type="AlphaFoldDB" id="A0A934MB59"/>
<dbReference type="GO" id="GO:0032259">
    <property type="term" value="P:methylation"/>
    <property type="evidence" value="ECO:0007669"/>
    <property type="project" value="UniProtKB-KW"/>
</dbReference>
<dbReference type="PANTHER" id="PTHR12049:SF7">
    <property type="entry name" value="PROTEIN ARGININE METHYLTRANSFERASE NDUFAF7, MITOCHONDRIAL"/>
    <property type="match status" value="1"/>
</dbReference>
<dbReference type="SUPFAM" id="SSF53335">
    <property type="entry name" value="S-adenosyl-L-methionine-dependent methyltransferases"/>
    <property type="match status" value="1"/>
</dbReference>
<evidence type="ECO:0000256" key="2">
    <source>
        <dbReference type="ARBA" id="ARBA00022679"/>
    </source>
</evidence>
<keyword evidence="1 3" id="KW-0489">Methyltransferase</keyword>
<dbReference type="InterPro" id="IPR038375">
    <property type="entry name" value="NDUFAF7_sf"/>
</dbReference>
<dbReference type="Proteomes" id="UP000642488">
    <property type="component" value="Unassembled WGS sequence"/>
</dbReference>
<protein>
    <submittedName>
        <fullName evidence="3">SAM-dependent methyltransferase</fullName>
    </submittedName>
</protein>
<reference evidence="3" key="1">
    <citation type="submission" date="2020-12" db="EMBL/GenBank/DDBJ databases">
        <title>Bacterial taxonomy.</title>
        <authorList>
            <person name="Pan X."/>
        </authorList>
    </citation>
    <scope>NUCLEOTIDE SEQUENCE</scope>
    <source>
        <strain evidence="3">KCTC 52957</strain>
    </source>
</reference>
<dbReference type="Pfam" id="PF02636">
    <property type="entry name" value="Methyltransf_28"/>
    <property type="match status" value="1"/>
</dbReference>
<sequence>MTPLGDMLVRQIRATGPITVAEYMTTCLLHPVHGYYTTRQPLGAAGDFITAPEISQMFGELVGLAMAQAWLDRGSPAPFALVELGPGRGTLMADALRATRGVPGFHDAMQLVLVEASPDLRSAQAEALEHYAPRWVDGIDALPALPLFLIANELFDALPIRQFLRDGDLWRERLVAVRDDALVFALSDPAPLADLSHRLADTEPGDLVETCGPATALAAQIGERIQAHGGAALVIDYGSATSKGDTFQALRAHRKVAPLEHPGQADLTAHVDFGALARAAGCASSQLTPQGVWLERLGITARAQALSKGLGGDALETLITSHRRLTHPDEMGELFKVMSLHDAHGSPPGLEGSPAA</sequence>
<organism evidence="3 4">
    <name type="scientific">Palleronia pontilimi</name>
    <dbReference type="NCBI Taxonomy" id="1964209"/>
    <lineage>
        <taxon>Bacteria</taxon>
        <taxon>Pseudomonadati</taxon>
        <taxon>Pseudomonadota</taxon>
        <taxon>Alphaproteobacteria</taxon>
        <taxon>Rhodobacterales</taxon>
        <taxon>Roseobacteraceae</taxon>
        <taxon>Palleronia</taxon>
    </lineage>
</organism>
<comment type="caution">
    <text evidence="3">The sequence shown here is derived from an EMBL/GenBank/DDBJ whole genome shotgun (WGS) entry which is preliminary data.</text>
</comment>
<dbReference type="GO" id="GO:0035243">
    <property type="term" value="F:protein-arginine omega-N symmetric methyltransferase activity"/>
    <property type="evidence" value="ECO:0007669"/>
    <property type="project" value="TreeGrafter"/>
</dbReference>
<proteinExistence type="predicted"/>
<evidence type="ECO:0000256" key="1">
    <source>
        <dbReference type="ARBA" id="ARBA00022603"/>
    </source>
</evidence>
<evidence type="ECO:0000313" key="3">
    <source>
        <dbReference type="EMBL" id="MBJ3761175.1"/>
    </source>
</evidence>
<dbReference type="EMBL" id="JAEKPD010000001">
    <property type="protein sequence ID" value="MBJ3761175.1"/>
    <property type="molecule type" value="Genomic_DNA"/>
</dbReference>
<dbReference type="PANTHER" id="PTHR12049">
    <property type="entry name" value="PROTEIN ARGININE METHYLTRANSFERASE NDUFAF7, MITOCHONDRIAL"/>
    <property type="match status" value="1"/>
</dbReference>
<keyword evidence="2" id="KW-0808">Transferase</keyword>
<keyword evidence="4" id="KW-1185">Reference proteome</keyword>
<dbReference type="InterPro" id="IPR029063">
    <property type="entry name" value="SAM-dependent_MTases_sf"/>
</dbReference>
<gene>
    <name evidence="3" type="ORF">ILP92_00225</name>
</gene>
<dbReference type="Gene3D" id="3.40.50.12710">
    <property type="match status" value="1"/>
</dbReference>
<dbReference type="RefSeq" id="WP_198914357.1">
    <property type="nucleotide sequence ID" value="NZ_JAEKPD010000001.1"/>
</dbReference>
<name>A0A934MB59_9RHOB</name>
<accession>A0A934MB59</accession>
<dbReference type="InterPro" id="IPR003788">
    <property type="entry name" value="NDUFAF7"/>
</dbReference>
<evidence type="ECO:0000313" key="4">
    <source>
        <dbReference type="Proteomes" id="UP000642488"/>
    </source>
</evidence>